<organism evidence="2">
    <name type="scientific">Schizaphis graminum</name>
    <name type="common">Green bug aphid</name>
    <dbReference type="NCBI Taxonomy" id="13262"/>
    <lineage>
        <taxon>Eukaryota</taxon>
        <taxon>Metazoa</taxon>
        <taxon>Ecdysozoa</taxon>
        <taxon>Arthropoda</taxon>
        <taxon>Hexapoda</taxon>
        <taxon>Insecta</taxon>
        <taxon>Pterygota</taxon>
        <taxon>Neoptera</taxon>
        <taxon>Paraneoptera</taxon>
        <taxon>Hemiptera</taxon>
        <taxon>Sternorrhyncha</taxon>
        <taxon>Aphidomorpha</taxon>
        <taxon>Aphidoidea</taxon>
        <taxon>Aphididae</taxon>
        <taxon>Aphidini</taxon>
        <taxon>Schizaphis</taxon>
    </lineage>
</organism>
<protein>
    <submittedName>
        <fullName evidence="2">Uncharacterized protein</fullName>
    </submittedName>
</protein>
<reference evidence="2" key="1">
    <citation type="submission" date="2018-04" db="EMBL/GenBank/DDBJ databases">
        <title>Transcriptome of Schizaphis graminum biotype I.</title>
        <authorList>
            <person name="Scully E.D."/>
            <person name="Geib S.M."/>
            <person name="Palmer N.A."/>
            <person name="Koch K."/>
            <person name="Bradshaw J."/>
            <person name="Heng-Moss T."/>
            <person name="Sarath G."/>
        </authorList>
    </citation>
    <scope>NUCLEOTIDE SEQUENCE</scope>
</reference>
<proteinExistence type="predicted"/>
<sequence length="407" mass="48890">METVEVQESVKDLTREDYDEKLLQLNRRLGASRAEHRQASDALDACETEYITTKERRKIVLGENGRLISERQKSVDGLTDKKQRLEAEVNGYWALVDALYERRKVQYEKMLTRLKEDTDFVRTRYETATQRIEQRAAIMDKITRELENSSNLKQKQKEGMYAKRQILACSMYEYTEELEKYYGKYFETELSRFNDIRNRQLIQNISEYYNIYKRFNEYRRNYIPSTKYQELDKLYERKLKTTVNLQIMQAKIKAEMSKKVNFVPEKSVDLHQEQSSSKIDVQKENSKHEYEPPTELERLKDVIQLKRKLLENTIQQAITEKESREWKCSYLKKMFDEIRTILIKANQYITDEERPTSYDQTNFEWLLNRGAVKHFSTCKTGYIQTYDYDVELNINHPITECEEQFMN</sequence>
<feature type="compositionally biased region" description="Basic and acidic residues" evidence="1">
    <location>
        <begin position="280"/>
        <end position="291"/>
    </location>
</feature>
<gene>
    <name evidence="2" type="ORF">g.173451</name>
</gene>
<name>A0A2S2P828_SCHGA</name>
<dbReference type="AlphaFoldDB" id="A0A2S2P828"/>
<dbReference type="EMBL" id="GGMR01012961">
    <property type="protein sequence ID" value="MBY25580.1"/>
    <property type="molecule type" value="Transcribed_RNA"/>
</dbReference>
<evidence type="ECO:0000256" key="1">
    <source>
        <dbReference type="SAM" id="MobiDB-lite"/>
    </source>
</evidence>
<accession>A0A2S2P828</accession>
<feature type="region of interest" description="Disordered" evidence="1">
    <location>
        <begin position="267"/>
        <end position="291"/>
    </location>
</feature>
<evidence type="ECO:0000313" key="2">
    <source>
        <dbReference type="EMBL" id="MBY25580.1"/>
    </source>
</evidence>